<evidence type="ECO:0000256" key="2">
    <source>
        <dbReference type="ARBA" id="ARBA00010024"/>
    </source>
</evidence>
<keyword evidence="5" id="KW-0862">Zinc</keyword>
<keyword evidence="3" id="KW-0479">Metal-binding</keyword>
<dbReference type="PROSITE" id="PS51017">
    <property type="entry name" value="CCT"/>
    <property type="match status" value="1"/>
</dbReference>
<dbReference type="Proteomes" id="UP001457282">
    <property type="component" value="Unassembled WGS sequence"/>
</dbReference>
<accession>A0AAW1YFA2</accession>
<dbReference type="GO" id="GO:0003700">
    <property type="term" value="F:DNA-binding transcription factor activity"/>
    <property type="evidence" value="ECO:0007669"/>
    <property type="project" value="TreeGrafter"/>
</dbReference>
<evidence type="ECO:0000259" key="10">
    <source>
        <dbReference type="PROSITE" id="PS51017"/>
    </source>
</evidence>
<proteinExistence type="inferred from homology"/>
<dbReference type="Pfam" id="PF06203">
    <property type="entry name" value="CCT"/>
    <property type="match status" value="1"/>
</dbReference>
<evidence type="ECO:0000313" key="11">
    <source>
        <dbReference type="EMBL" id="KAK9947245.1"/>
    </source>
</evidence>
<comment type="caution">
    <text evidence="11">The sequence shown here is derived from an EMBL/GenBank/DDBJ whole genome shotgun (WGS) entry which is preliminary data.</text>
</comment>
<evidence type="ECO:0008006" key="13">
    <source>
        <dbReference type="Google" id="ProtNLM"/>
    </source>
</evidence>
<dbReference type="GO" id="GO:0009909">
    <property type="term" value="P:regulation of flower development"/>
    <property type="evidence" value="ECO:0007669"/>
    <property type="project" value="InterPro"/>
</dbReference>
<comment type="similarity">
    <text evidence="2">Belongs to the CONSTANS family.</text>
</comment>
<dbReference type="CDD" id="cd19821">
    <property type="entry name" value="Bbox1_BBX-like"/>
    <property type="match status" value="2"/>
</dbReference>
<feature type="domain" description="B box-type" evidence="9">
    <location>
        <begin position="1"/>
        <end position="48"/>
    </location>
</feature>
<evidence type="ECO:0000256" key="1">
    <source>
        <dbReference type="ARBA" id="ARBA00004123"/>
    </source>
</evidence>
<dbReference type="InterPro" id="IPR045281">
    <property type="entry name" value="CONSTANS-like"/>
</dbReference>
<dbReference type="GO" id="GO:0008270">
    <property type="term" value="F:zinc ion binding"/>
    <property type="evidence" value="ECO:0007669"/>
    <property type="project" value="UniProtKB-KW"/>
</dbReference>
<dbReference type="PANTHER" id="PTHR31319">
    <property type="entry name" value="ZINC FINGER PROTEIN CONSTANS-LIKE 4"/>
    <property type="match status" value="1"/>
</dbReference>
<comment type="subcellular location">
    <subcellularLocation>
        <location evidence="1 8">Nucleus</location>
    </subcellularLocation>
</comment>
<dbReference type="InterPro" id="IPR010402">
    <property type="entry name" value="CCT_domain"/>
</dbReference>
<evidence type="ECO:0000313" key="12">
    <source>
        <dbReference type="Proteomes" id="UP001457282"/>
    </source>
</evidence>
<gene>
    <name evidence="11" type="ORF">M0R45_012677</name>
</gene>
<dbReference type="EMBL" id="JBEDUW010000002">
    <property type="protein sequence ID" value="KAK9947245.1"/>
    <property type="molecule type" value="Genomic_DNA"/>
</dbReference>
<dbReference type="PANTHER" id="PTHR31319:SF77">
    <property type="entry name" value="ZINC FINGER PROTEIN CONSTANS-LIKE 4"/>
    <property type="match status" value="1"/>
</dbReference>
<dbReference type="GO" id="GO:0005634">
    <property type="term" value="C:nucleus"/>
    <property type="evidence" value="ECO:0007669"/>
    <property type="project" value="UniProtKB-SubCell"/>
</dbReference>
<keyword evidence="6 8" id="KW-0539">Nucleus</keyword>
<evidence type="ECO:0000256" key="5">
    <source>
        <dbReference type="ARBA" id="ARBA00022833"/>
    </source>
</evidence>
<evidence type="ECO:0000256" key="7">
    <source>
        <dbReference type="PROSITE-ProRule" id="PRU00024"/>
    </source>
</evidence>
<dbReference type="InterPro" id="IPR000315">
    <property type="entry name" value="Znf_B-box"/>
</dbReference>
<evidence type="ECO:0000259" key="9">
    <source>
        <dbReference type="PROSITE" id="PS50119"/>
    </source>
</evidence>
<dbReference type="InterPro" id="IPR049808">
    <property type="entry name" value="CONSTANS-like_Bbox1"/>
</dbReference>
<keyword evidence="4 7" id="KW-0863">Zinc-finger</keyword>
<organism evidence="11 12">
    <name type="scientific">Rubus argutus</name>
    <name type="common">Southern blackberry</name>
    <dbReference type="NCBI Taxonomy" id="59490"/>
    <lineage>
        <taxon>Eukaryota</taxon>
        <taxon>Viridiplantae</taxon>
        <taxon>Streptophyta</taxon>
        <taxon>Embryophyta</taxon>
        <taxon>Tracheophyta</taxon>
        <taxon>Spermatophyta</taxon>
        <taxon>Magnoliopsida</taxon>
        <taxon>eudicotyledons</taxon>
        <taxon>Gunneridae</taxon>
        <taxon>Pentapetalae</taxon>
        <taxon>rosids</taxon>
        <taxon>fabids</taxon>
        <taxon>Rosales</taxon>
        <taxon>Rosaceae</taxon>
        <taxon>Rosoideae</taxon>
        <taxon>Rosoideae incertae sedis</taxon>
        <taxon>Rubus</taxon>
    </lineage>
</organism>
<evidence type="ECO:0000256" key="6">
    <source>
        <dbReference type="ARBA" id="ARBA00023242"/>
    </source>
</evidence>
<sequence>MASKLCDSCKSATATLFCRADSAFLCINCDTKIHAANKLASRHARVWLCEVCEQAPAHVTCKADDATLCVTCDREIHSANPLSRRHERVPVAPFYDSLNSDNPIPVKSGAAVNFLDDRYFSDVDGETTEVSREEAEAASWLLPNPKAMDSPDLNSGQYVFSDMDPYLDLDYGAVDPKIEAQEQNSCGTDGVVPVQSKSVQPPIVNEHCFEMDLPGSKPFIYGFNGHCLSQSVSSSSLDVSVVPDGNMLTDVSDPYPKSIGSMVDQLSHPTVQISSADREARVLRYREKRKNRKFEKTIRYASRKAYAETRPRIKGRFAKRTEVEIEAERLCRYGVVPSF</sequence>
<keyword evidence="12" id="KW-1185">Reference proteome</keyword>
<dbReference type="Pfam" id="PF00643">
    <property type="entry name" value="zf-B_box"/>
    <property type="match status" value="2"/>
</dbReference>
<evidence type="ECO:0000256" key="8">
    <source>
        <dbReference type="PROSITE-ProRule" id="PRU00357"/>
    </source>
</evidence>
<feature type="domain" description="CCT" evidence="10">
    <location>
        <begin position="278"/>
        <end position="320"/>
    </location>
</feature>
<feature type="domain" description="B box-type" evidence="9">
    <location>
        <begin position="44"/>
        <end position="91"/>
    </location>
</feature>
<dbReference type="AlphaFoldDB" id="A0AAW1YFA2"/>
<protein>
    <recommendedName>
        <fullName evidence="13">CONSTANS-like protein</fullName>
    </recommendedName>
</protein>
<evidence type="ECO:0000256" key="3">
    <source>
        <dbReference type="ARBA" id="ARBA00022723"/>
    </source>
</evidence>
<dbReference type="PROSITE" id="PS50119">
    <property type="entry name" value="ZF_BBOX"/>
    <property type="match status" value="2"/>
</dbReference>
<evidence type="ECO:0000256" key="4">
    <source>
        <dbReference type="ARBA" id="ARBA00022771"/>
    </source>
</evidence>
<dbReference type="SMART" id="SM00336">
    <property type="entry name" value="BBOX"/>
    <property type="match status" value="2"/>
</dbReference>
<reference evidence="11 12" key="1">
    <citation type="journal article" date="2023" name="G3 (Bethesda)">
        <title>A chromosome-length genome assembly and annotation of blackberry (Rubus argutus, cv. 'Hillquist').</title>
        <authorList>
            <person name="Bruna T."/>
            <person name="Aryal R."/>
            <person name="Dudchenko O."/>
            <person name="Sargent D.J."/>
            <person name="Mead D."/>
            <person name="Buti M."/>
            <person name="Cavallini A."/>
            <person name="Hytonen T."/>
            <person name="Andres J."/>
            <person name="Pham M."/>
            <person name="Weisz D."/>
            <person name="Mascagni F."/>
            <person name="Usai G."/>
            <person name="Natali L."/>
            <person name="Bassil N."/>
            <person name="Fernandez G.E."/>
            <person name="Lomsadze A."/>
            <person name="Armour M."/>
            <person name="Olukolu B."/>
            <person name="Poorten T."/>
            <person name="Britton C."/>
            <person name="Davik J."/>
            <person name="Ashrafi H."/>
            <person name="Aiden E.L."/>
            <person name="Borodovsky M."/>
            <person name="Worthington M."/>
        </authorList>
    </citation>
    <scope>NUCLEOTIDE SEQUENCE [LARGE SCALE GENOMIC DNA]</scope>
    <source>
        <strain evidence="11">PI 553951</strain>
    </source>
</reference>
<name>A0AAW1YFA2_RUBAR</name>